<dbReference type="KEGG" id="qsa:O6P43_029538"/>
<dbReference type="EMBL" id="JARAOO010000012">
    <property type="protein sequence ID" value="KAJ7949163.1"/>
    <property type="molecule type" value="Genomic_DNA"/>
</dbReference>
<proteinExistence type="predicted"/>
<dbReference type="AlphaFoldDB" id="A0AAD7L0U7"/>
<reference evidence="1" key="1">
    <citation type="journal article" date="2023" name="Science">
        <title>Elucidation of the pathway for biosynthesis of saponin adjuvants from the soapbark tree.</title>
        <authorList>
            <person name="Reed J."/>
            <person name="Orme A."/>
            <person name="El-Demerdash A."/>
            <person name="Owen C."/>
            <person name="Martin L.B.B."/>
            <person name="Misra R.C."/>
            <person name="Kikuchi S."/>
            <person name="Rejzek M."/>
            <person name="Martin A.C."/>
            <person name="Harkess A."/>
            <person name="Leebens-Mack J."/>
            <person name="Louveau T."/>
            <person name="Stephenson M.J."/>
            <person name="Osbourn A."/>
        </authorList>
    </citation>
    <scope>NUCLEOTIDE SEQUENCE</scope>
    <source>
        <strain evidence="1">S10</strain>
    </source>
</reference>
<sequence>MANHNGVAHNVEDHEALIYHSSYPCPYYVQSPSTLSYANSAADIRNIHNESESVFHSPTRSDTLNIIPTTNMALISHSSRGSNNSFSFHEKKISYDETGTEINGHHINRMIIVDGDEEEEEDDDGEELFKYYFGKRRRWWRRYCSYQNSDSCLWICLQLSWRAMVSLGVALLVFYIATKPPSPKMSIKIARVPEFRLAEGVDATGVTTKILTCNCSMNLIIENKSKLFGLHIRPPIMDISFGHLPFAFSRGPKLYAERGSTSFELDVGTRNKAMYGAGRSMQDMLDSGKGLPVMVRVSLSSSFRVVSNLIKPKFYHKVQCMVVLKRTYSKKHQTQAYSSSCTITS</sequence>
<accession>A0AAD7L0U7</accession>
<evidence type="ECO:0000313" key="1">
    <source>
        <dbReference type="EMBL" id="KAJ7949163.1"/>
    </source>
</evidence>
<dbReference type="PANTHER" id="PTHR48436">
    <property type="entry name" value="2, PUTATIVE-RELATED"/>
    <property type="match status" value="1"/>
</dbReference>
<keyword evidence="2" id="KW-1185">Reference proteome</keyword>
<gene>
    <name evidence="1" type="ORF">O6P43_029538</name>
</gene>
<name>A0AAD7L0U7_QUISA</name>
<organism evidence="1 2">
    <name type="scientific">Quillaja saponaria</name>
    <name type="common">Soap bark tree</name>
    <dbReference type="NCBI Taxonomy" id="32244"/>
    <lineage>
        <taxon>Eukaryota</taxon>
        <taxon>Viridiplantae</taxon>
        <taxon>Streptophyta</taxon>
        <taxon>Embryophyta</taxon>
        <taxon>Tracheophyta</taxon>
        <taxon>Spermatophyta</taxon>
        <taxon>Magnoliopsida</taxon>
        <taxon>eudicotyledons</taxon>
        <taxon>Gunneridae</taxon>
        <taxon>Pentapetalae</taxon>
        <taxon>rosids</taxon>
        <taxon>fabids</taxon>
        <taxon>Fabales</taxon>
        <taxon>Quillajaceae</taxon>
        <taxon>Quillaja</taxon>
    </lineage>
</organism>
<dbReference type="Proteomes" id="UP001163823">
    <property type="component" value="Chromosome 12"/>
</dbReference>
<dbReference type="InterPro" id="IPR055276">
    <property type="entry name" value="NHL41-like"/>
</dbReference>
<comment type="caution">
    <text evidence="1">The sequence shown here is derived from an EMBL/GenBank/DDBJ whole genome shotgun (WGS) entry which is preliminary data.</text>
</comment>
<protein>
    <submittedName>
        <fullName evidence="1">Late embryogenesis abundant protein</fullName>
    </submittedName>
</protein>
<evidence type="ECO:0000313" key="2">
    <source>
        <dbReference type="Proteomes" id="UP001163823"/>
    </source>
</evidence>
<dbReference type="PANTHER" id="PTHR48436:SF1">
    <property type="entry name" value="2, PUTATIVE-RELATED"/>
    <property type="match status" value="1"/>
</dbReference>